<sequence length="301" mass="34215">MKNYSILFLSALLTTASSCKPTNTSTAKIPAIEVQGHRGDRGHFPENSLEAFRSAIDKGADVIELDVVISQDRKVVVSHEPFMSSEYVLLPDGTPLTRKTERGYNLYLMAYDSIRKFDIGSKGNVHFPEQQKIKTYKPLLSELIDDMEAYTAKNRKNKPIRYNIEIKSGADQYDLSQPQPDVFVDLVMKVVKEKGIQSKINIQSFDAQILNALHKKYPNIKIAFLTGDKGLAKNLAKLNFKPEIYSPHYGLVDQALKDSLKTLKMRLIPWTVNEEKDIDRMIELHVDGIITDYPERVLKKL</sequence>
<dbReference type="PANTHER" id="PTHR46211:SF14">
    <property type="entry name" value="GLYCEROPHOSPHODIESTER PHOSPHODIESTERASE"/>
    <property type="match status" value="1"/>
</dbReference>
<evidence type="ECO:0000313" key="3">
    <source>
        <dbReference type="Proteomes" id="UP000277579"/>
    </source>
</evidence>
<dbReference type="Proteomes" id="UP000277579">
    <property type="component" value="Unassembled WGS sequence"/>
</dbReference>
<evidence type="ECO:0000313" key="2">
    <source>
        <dbReference type="EMBL" id="RKS20396.1"/>
    </source>
</evidence>
<dbReference type="Pfam" id="PF03009">
    <property type="entry name" value="GDPD"/>
    <property type="match status" value="1"/>
</dbReference>
<feature type="domain" description="GP-PDE" evidence="1">
    <location>
        <begin position="32"/>
        <end position="301"/>
    </location>
</feature>
<comment type="caution">
    <text evidence="2">The sequence shown here is derived from an EMBL/GenBank/DDBJ whole genome shotgun (WGS) entry which is preliminary data.</text>
</comment>
<dbReference type="EMBL" id="RBLC01000004">
    <property type="protein sequence ID" value="RKS20396.1"/>
    <property type="molecule type" value="Genomic_DNA"/>
</dbReference>
<dbReference type="OrthoDB" id="384721at2"/>
<dbReference type="InterPro" id="IPR017946">
    <property type="entry name" value="PLC-like_Pdiesterase_TIM-brl"/>
</dbReference>
<gene>
    <name evidence="2" type="ORF">CLV94_2775</name>
</gene>
<dbReference type="PANTHER" id="PTHR46211">
    <property type="entry name" value="GLYCEROPHOSPHORYL DIESTER PHOSPHODIESTERASE"/>
    <property type="match status" value="1"/>
</dbReference>
<dbReference type="SUPFAM" id="SSF51695">
    <property type="entry name" value="PLC-like phosphodiesterases"/>
    <property type="match status" value="1"/>
</dbReference>
<dbReference type="InterPro" id="IPR030395">
    <property type="entry name" value="GP_PDE_dom"/>
</dbReference>
<keyword evidence="3" id="KW-1185">Reference proteome</keyword>
<dbReference type="RefSeq" id="WP_121377060.1">
    <property type="nucleotide sequence ID" value="NZ_RBLC01000004.1"/>
</dbReference>
<dbReference type="Gene3D" id="3.20.20.190">
    <property type="entry name" value="Phosphatidylinositol (PI) phosphodiesterase"/>
    <property type="match status" value="1"/>
</dbReference>
<dbReference type="GO" id="GO:0008081">
    <property type="term" value="F:phosphoric diester hydrolase activity"/>
    <property type="evidence" value="ECO:0007669"/>
    <property type="project" value="InterPro"/>
</dbReference>
<dbReference type="PROSITE" id="PS51257">
    <property type="entry name" value="PROKAR_LIPOPROTEIN"/>
    <property type="match status" value="1"/>
</dbReference>
<dbReference type="PROSITE" id="PS50007">
    <property type="entry name" value="PIPLC_X_DOMAIN"/>
    <property type="match status" value="1"/>
</dbReference>
<dbReference type="PROSITE" id="PS51704">
    <property type="entry name" value="GP_PDE"/>
    <property type="match status" value="1"/>
</dbReference>
<accession>A0A495M2X5</accession>
<protein>
    <submittedName>
        <fullName evidence="2">Glycerophosphoryl diester phosphodiesterase</fullName>
    </submittedName>
</protein>
<evidence type="ECO:0000259" key="1">
    <source>
        <dbReference type="PROSITE" id="PS51704"/>
    </source>
</evidence>
<name>A0A495M2X5_9FLAO</name>
<dbReference type="AlphaFoldDB" id="A0A495M2X5"/>
<reference evidence="2 3" key="1">
    <citation type="submission" date="2018-10" db="EMBL/GenBank/DDBJ databases">
        <title>Genomic Encyclopedia of Archaeal and Bacterial Type Strains, Phase II (KMG-II): from individual species to whole genera.</title>
        <authorList>
            <person name="Goeker M."/>
        </authorList>
    </citation>
    <scope>NUCLEOTIDE SEQUENCE [LARGE SCALE GENOMIC DNA]</scope>
    <source>
        <strain evidence="2 3">DSM 29537</strain>
    </source>
</reference>
<organism evidence="2 3">
    <name type="scientific">Flavobacterium endophyticum</name>
    <dbReference type="NCBI Taxonomy" id="1540163"/>
    <lineage>
        <taxon>Bacteria</taxon>
        <taxon>Pseudomonadati</taxon>
        <taxon>Bacteroidota</taxon>
        <taxon>Flavobacteriia</taxon>
        <taxon>Flavobacteriales</taxon>
        <taxon>Flavobacteriaceae</taxon>
        <taxon>Flavobacterium</taxon>
    </lineage>
</organism>
<dbReference type="GO" id="GO:0006629">
    <property type="term" value="P:lipid metabolic process"/>
    <property type="evidence" value="ECO:0007669"/>
    <property type="project" value="InterPro"/>
</dbReference>
<proteinExistence type="predicted"/>